<dbReference type="PANTHER" id="PTHR46426">
    <property type="entry name" value="PROTEIN DISULFIDE-ISOMERASE TMX3"/>
    <property type="match status" value="1"/>
</dbReference>
<evidence type="ECO:0000256" key="3">
    <source>
        <dbReference type="ARBA" id="ARBA00012723"/>
    </source>
</evidence>
<keyword evidence="6 9" id="KW-0472">Membrane</keyword>
<evidence type="ECO:0000256" key="2">
    <source>
        <dbReference type="ARBA" id="ARBA00004389"/>
    </source>
</evidence>
<dbReference type="InterPro" id="IPR036249">
    <property type="entry name" value="Thioredoxin-like_sf"/>
</dbReference>
<keyword evidence="4 9" id="KW-0812">Transmembrane</keyword>
<feature type="chain" id="PRO_5001600646" description="protein disulfide-isomerase" evidence="10">
    <location>
        <begin position="38"/>
        <end position="441"/>
    </location>
</feature>
<gene>
    <name evidence="12" type="ORF">H671_2g7170</name>
</gene>
<keyword evidence="10" id="KW-0732">Signal</keyword>
<feature type="compositionally biased region" description="Basic and acidic residues" evidence="8">
    <location>
        <begin position="431"/>
        <end position="441"/>
    </location>
</feature>
<comment type="catalytic activity">
    <reaction evidence="1">
        <text>Catalyzes the rearrangement of -S-S- bonds in proteins.</text>
        <dbReference type="EC" id="5.3.4.1"/>
    </reaction>
</comment>
<dbReference type="PANTHER" id="PTHR46426:SF1">
    <property type="entry name" value="PROTEIN DISULFIDE-ISOMERASE TMX3"/>
    <property type="match status" value="1"/>
</dbReference>
<feature type="transmembrane region" description="Helical" evidence="9">
    <location>
        <begin position="363"/>
        <end position="385"/>
    </location>
</feature>
<dbReference type="Proteomes" id="UP000030759">
    <property type="component" value="Unassembled WGS sequence"/>
</dbReference>
<dbReference type="FunFam" id="3.40.30.10:FF:000115">
    <property type="entry name" value="protein disulfide-isomerase TMX3 isoform X1"/>
    <property type="match status" value="1"/>
</dbReference>
<dbReference type="InterPro" id="IPR052250">
    <property type="entry name" value="PDI_TMX3"/>
</dbReference>
<keyword evidence="12" id="KW-0413">Isomerase</keyword>
<dbReference type="InterPro" id="IPR013766">
    <property type="entry name" value="Thioredoxin_domain"/>
</dbReference>
<comment type="subcellular location">
    <subcellularLocation>
        <location evidence="2">Endoplasmic reticulum membrane</location>
        <topology evidence="2">Single-pass membrane protein</topology>
    </subcellularLocation>
</comment>
<dbReference type="PROSITE" id="PS51352">
    <property type="entry name" value="THIOREDOXIN_2"/>
    <property type="match status" value="1"/>
</dbReference>
<feature type="region of interest" description="Disordered" evidence="8">
    <location>
        <begin position="404"/>
        <end position="441"/>
    </location>
</feature>
<accession>A0A061IGP1</accession>
<organism evidence="12 13">
    <name type="scientific">Cricetulus griseus</name>
    <name type="common">Chinese hamster</name>
    <name type="synonym">Cricetulus barabensis griseus</name>
    <dbReference type="NCBI Taxonomy" id="10029"/>
    <lineage>
        <taxon>Eukaryota</taxon>
        <taxon>Metazoa</taxon>
        <taxon>Chordata</taxon>
        <taxon>Craniata</taxon>
        <taxon>Vertebrata</taxon>
        <taxon>Euteleostomi</taxon>
        <taxon>Mammalia</taxon>
        <taxon>Eutheria</taxon>
        <taxon>Euarchontoglires</taxon>
        <taxon>Glires</taxon>
        <taxon>Rodentia</taxon>
        <taxon>Myomorpha</taxon>
        <taxon>Muroidea</taxon>
        <taxon>Cricetidae</taxon>
        <taxon>Cricetinae</taxon>
        <taxon>Cricetulus</taxon>
    </lineage>
</organism>
<dbReference type="GO" id="GO:0003756">
    <property type="term" value="F:protein disulfide isomerase activity"/>
    <property type="evidence" value="ECO:0007669"/>
    <property type="project" value="UniProtKB-EC"/>
</dbReference>
<feature type="domain" description="Thioredoxin" evidence="11">
    <location>
        <begin position="19"/>
        <end position="161"/>
    </location>
</feature>
<evidence type="ECO:0000256" key="8">
    <source>
        <dbReference type="SAM" id="MobiDB-lite"/>
    </source>
</evidence>
<dbReference type="SUPFAM" id="SSF52833">
    <property type="entry name" value="Thioredoxin-like"/>
    <property type="match status" value="2"/>
</dbReference>
<dbReference type="Pfam" id="PF13848">
    <property type="entry name" value="Thioredoxin_6"/>
    <property type="match status" value="1"/>
</dbReference>
<feature type="signal peptide" evidence="10">
    <location>
        <begin position="1"/>
        <end position="37"/>
    </location>
</feature>
<dbReference type="PROSITE" id="PS00194">
    <property type="entry name" value="THIOREDOXIN_1"/>
    <property type="match status" value="1"/>
</dbReference>
<keyword evidence="5 9" id="KW-1133">Transmembrane helix</keyword>
<dbReference type="GO" id="GO:0005789">
    <property type="term" value="C:endoplasmic reticulum membrane"/>
    <property type="evidence" value="ECO:0007669"/>
    <property type="project" value="UniProtKB-SubCell"/>
</dbReference>
<evidence type="ECO:0000256" key="5">
    <source>
        <dbReference type="ARBA" id="ARBA00022989"/>
    </source>
</evidence>
<evidence type="ECO:0000259" key="11">
    <source>
        <dbReference type="PROSITE" id="PS51352"/>
    </source>
</evidence>
<sequence>MPEGPAAFANRKLLSLTPRQACRALLVFLLDLAVCKGFVEDLNESFKDNRKDDIWLVDFYAPWCGHCKKLEPIWNEVGLEMKSIGSPVKVGKMDATSYSSKQAHSYILCCSNNGNIFYDIQEAILFTYSLSLPSFNDPHGSPIPPPIHSPGKEKYIDAASELIVYTYFFSASEDVVPEYVTLKEMPAVLVFKDDTYFVYDEYEDGDLSSWISRERFQNYLTLDGFLLYELGDTGKLVAIAVIDEKNTSLEHTRLKSVIQEVARDFRDHFHRDFQFGHMDGNDYINTLLMDELTVPTIVVLNTSNQQYFLLDRHIKDVSDMVQFINSILDGSVPAQGGDGMLQRLKRIVFDAKSTIVSIFKSSPLMGCFLFGLPLGVISIMCYGIYTADTDGGYIEERYEVSKSEMENQEQIEESKAQESISEGSLVPTVQEPKDVLEKKKD</sequence>
<dbReference type="Gene3D" id="3.40.30.10">
    <property type="entry name" value="Glutaredoxin"/>
    <property type="match status" value="2"/>
</dbReference>
<evidence type="ECO:0000256" key="9">
    <source>
        <dbReference type="SAM" id="Phobius"/>
    </source>
</evidence>
<evidence type="ECO:0000256" key="4">
    <source>
        <dbReference type="ARBA" id="ARBA00022692"/>
    </source>
</evidence>
<dbReference type="EMBL" id="KE669367">
    <property type="protein sequence ID" value="ERE82813.1"/>
    <property type="molecule type" value="Genomic_DNA"/>
</dbReference>
<comment type="function">
    <text evidence="7">Probable disulfide isomerase, which participates in the folding of proteins containing disulfide bonds. May act as a dithiol oxidase. Acts as a regulator of endoplasmic reticulum-mitochondria contact sites via its ability to regulate redox signals.</text>
</comment>
<dbReference type="Pfam" id="PF00085">
    <property type="entry name" value="Thioredoxin"/>
    <property type="match status" value="1"/>
</dbReference>
<evidence type="ECO:0000256" key="1">
    <source>
        <dbReference type="ARBA" id="ARBA00001182"/>
    </source>
</evidence>
<reference evidence="13" key="1">
    <citation type="journal article" date="2013" name="Nat. Biotechnol.">
        <title>Chinese hamster genome sequenced from sorted chromosomes.</title>
        <authorList>
            <person name="Brinkrolf K."/>
            <person name="Rupp O."/>
            <person name="Laux H."/>
            <person name="Kollin F."/>
            <person name="Ernst W."/>
            <person name="Linke B."/>
            <person name="Kofler R."/>
            <person name="Romand S."/>
            <person name="Hesse F."/>
            <person name="Budach W.E."/>
            <person name="Galosy S."/>
            <person name="Muller D."/>
            <person name="Noll T."/>
            <person name="Wienberg J."/>
            <person name="Jostock T."/>
            <person name="Leonard M."/>
            <person name="Grillari J."/>
            <person name="Tauch A."/>
            <person name="Goesmann A."/>
            <person name="Helk B."/>
            <person name="Mott J.E."/>
            <person name="Puhler A."/>
            <person name="Borth N."/>
        </authorList>
    </citation>
    <scope>NUCLEOTIDE SEQUENCE [LARGE SCALE GENOMIC DNA]</scope>
    <source>
        <strain evidence="13">17A/GY</strain>
    </source>
</reference>
<dbReference type="AlphaFoldDB" id="A0A061IGP1"/>
<evidence type="ECO:0000256" key="10">
    <source>
        <dbReference type="SAM" id="SignalP"/>
    </source>
</evidence>
<evidence type="ECO:0000256" key="6">
    <source>
        <dbReference type="ARBA" id="ARBA00023136"/>
    </source>
</evidence>
<evidence type="ECO:0000313" key="13">
    <source>
        <dbReference type="Proteomes" id="UP000030759"/>
    </source>
</evidence>
<proteinExistence type="predicted"/>
<evidence type="ECO:0000313" key="12">
    <source>
        <dbReference type="EMBL" id="ERE82813.1"/>
    </source>
</evidence>
<dbReference type="EC" id="5.3.4.1" evidence="3"/>
<evidence type="ECO:0000256" key="7">
    <source>
        <dbReference type="ARBA" id="ARBA00045246"/>
    </source>
</evidence>
<dbReference type="GO" id="GO:0009986">
    <property type="term" value="C:cell surface"/>
    <property type="evidence" value="ECO:0007669"/>
    <property type="project" value="TreeGrafter"/>
</dbReference>
<dbReference type="InterPro" id="IPR017937">
    <property type="entry name" value="Thioredoxin_CS"/>
</dbReference>
<protein>
    <recommendedName>
        <fullName evidence="3">protein disulfide-isomerase</fullName>
        <ecNumber evidence="3">5.3.4.1</ecNumber>
    </recommendedName>
</protein>
<name>A0A061IGP1_CRIGR</name>